<dbReference type="AlphaFoldDB" id="A0A0K9PJ55"/>
<feature type="repeat" description="PPR" evidence="2">
    <location>
        <begin position="201"/>
        <end position="235"/>
    </location>
</feature>
<evidence type="ECO:0000256" key="2">
    <source>
        <dbReference type="PROSITE-ProRule" id="PRU00708"/>
    </source>
</evidence>
<dbReference type="Proteomes" id="UP000036987">
    <property type="component" value="Unassembled WGS sequence"/>
</dbReference>
<dbReference type="PANTHER" id="PTHR47926">
    <property type="entry name" value="PENTATRICOPEPTIDE REPEAT-CONTAINING PROTEIN"/>
    <property type="match status" value="1"/>
</dbReference>
<organism evidence="3 4">
    <name type="scientific">Zostera marina</name>
    <name type="common">Eelgrass</name>
    <dbReference type="NCBI Taxonomy" id="29655"/>
    <lineage>
        <taxon>Eukaryota</taxon>
        <taxon>Viridiplantae</taxon>
        <taxon>Streptophyta</taxon>
        <taxon>Embryophyta</taxon>
        <taxon>Tracheophyta</taxon>
        <taxon>Spermatophyta</taxon>
        <taxon>Magnoliopsida</taxon>
        <taxon>Liliopsida</taxon>
        <taxon>Zosteraceae</taxon>
        <taxon>Zostera</taxon>
    </lineage>
</organism>
<feature type="repeat" description="PPR" evidence="2">
    <location>
        <begin position="310"/>
        <end position="340"/>
    </location>
</feature>
<dbReference type="Gene3D" id="1.25.40.10">
    <property type="entry name" value="Tetratricopeptide repeat domain"/>
    <property type="match status" value="3"/>
</dbReference>
<dbReference type="PROSITE" id="PS51375">
    <property type="entry name" value="PPR"/>
    <property type="match status" value="3"/>
</dbReference>
<evidence type="ECO:0000313" key="4">
    <source>
        <dbReference type="Proteomes" id="UP000036987"/>
    </source>
</evidence>
<dbReference type="NCBIfam" id="TIGR00756">
    <property type="entry name" value="PPR"/>
    <property type="match status" value="2"/>
</dbReference>
<dbReference type="OrthoDB" id="185373at2759"/>
<dbReference type="OMA" id="FNGDCRH"/>
<dbReference type="SUPFAM" id="SSF48452">
    <property type="entry name" value="TPR-like"/>
    <property type="match status" value="1"/>
</dbReference>
<evidence type="ECO:0000313" key="3">
    <source>
        <dbReference type="EMBL" id="KMZ68257.1"/>
    </source>
</evidence>
<gene>
    <name evidence="3" type="ORF">ZOSMA_244G00100</name>
</gene>
<name>A0A0K9PJ55_ZOSMR</name>
<dbReference type="InterPro" id="IPR046960">
    <property type="entry name" value="PPR_At4g14850-like_plant"/>
</dbReference>
<dbReference type="GO" id="GO:0003723">
    <property type="term" value="F:RNA binding"/>
    <property type="evidence" value="ECO:0007669"/>
    <property type="project" value="InterPro"/>
</dbReference>
<dbReference type="InterPro" id="IPR011990">
    <property type="entry name" value="TPR-like_helical_dom_sf"/>
</dbReference>
<dbReference type="InterPro" id="IPR002885">
    <property type="entry name" value="PPR_rpt"/>
</dbReference>
<dbReference type="GO" id="GO:0009451">
    <property type="term" value="P:RNA modification"/>
    <property type="evidence" value="ECO:0007669"/>
    <property type="project" value="InterPro"/>
</dbReference>
<dbReference type="PANTHER" id="PTHR47926:SF357">
    <property type="entry name" value="PENTATRICOPEPTIDE REPEAT-CONTAINING PROTEIN"/>
    <property type="match status" value="1"/>
</dbReference>
<comment type="caution">
    <text evidence="3">The sequence shown here is derived from an EMBL/GenBank/DDBJ whole genome shotgun (WGS) entry which is preliminary data.</text>
</comment>
<feature type="repeat" description="PPR" evidence="2">
    <location>
        <begin position="449"/>
        <end position="483"/>
    </location>
</feature>
<dbReference type="Pfam" id="PF20431">
    <property type="entry name" value="E_motif"/>
    <property type="match status" value="1"/>
</dbReference>
<proteinExistence type="predicted"/>
<accession>A0A0K9PJ55</accession>
<dbReference type="Pfam" id="PF13041">
    <property type="entry name" value="PPR_2"/>
    <property type="match status" value="1"/>
</dbReference>
<sequence>MKCTSHKLFYSSSISDSFESTRKSHAQILKSGFSAFDSLFRCYLDFAEEEKEDAFKLLDEITNWDSSSANSIIMSLKNHNHHSRAIDFFSRLPSLSVQPNQFILCNIMSAATALRDSNLGRQLHARVIKTGFANDVYVGSSLLDHYSKYHSLPIEDCQKVFVEIQNPNVVAYTTLIGGLLKMQDFKAAHSLFQDIPSPDRSVVTWNTMITGCSKMGRSEEAVDLFTKMLKEGISHPTQSTFPSIFTAVSNMAGIGMGRTIHAISIKCLENPNVYVASSLISFYAKCGSIEDSILIFERARRKLASGSLVSVVVWNAMMCGYAQNGRAREALELYRKMPMSPNDVTLLGVLFGCNHGGLVDEGYECFKQAEVNYPEIIRPEHYACVVNLFSRSMRFEDATKFLSELPFRPGVGFWKAFLAGYQMDSCTIDIVTKKIEHGLINSKYGGGASSSTYVLLSNAYAASGRLQKSSVIRQKMKNRGIEIIPGCSWIELKGQMHVFCSNDRRHSKISEIGNVLTIFQRTRMIL</sequence>
<keyword evidence="1" id="KW-0677">Repeat</keyword>
<dbReference type="GO" id="GO:0099402">
    <property type="term" value="P:plant organ development"/>
    <property type="evidence" value="ECO:0007669"/>
    <property type="project" value="UniProtKB-ARBA"/>
</dbReference>
<evidence type="ECO:0000256" key="1">
    <source>
        <dbReference type="ARBA" id="ARBA00022737"/>
    </source>
</evidence>
<dbReference type="FunFam" id="1.25.40.10:FF:000158">
    <property type="entry name" value="pentatricopeptide repeat-containing protein At2g33680"/>
    <property type="match status" value="1"/>
</dbReference>
<protein>
    <submittedName>
        <fullName evidence="3">Putative Pentatricopeptide repeat-containing protein</fullName>
    </submittedName>
</protein>
<keyword evidence="4" id="KW-1185">Reference proteome</keyword>
<dbReference type="InterPro" id="IPR046848">
    <property type="entry name" value="E_motif"/>
</dbReference>
<dbReference type="Pfam" id="PF01535">
    <property type="entry name" value="PPR"/>
    <property type="match status" value="3"/>
</dbReference>
<reference evidence="4" key="1">
    <citation type="journal article" date="2016" name="Nature">
        <title>The genome of the seagrass Zostera marina reveals angiosperm adaptation to the sea.</title>
        <authorList>
            <person name="Olsen J.L."/>
            <person name="Rouze P."/>
            <person name="Verhelst B."/>
            <person name="Lin Y.-C."/>
            <person name="Bayer T."/>
            <person name="Collen J."/>
            <person name="Dattolo E."/>
            <person name="De Paoli E."/>
            <person name="Dittami S."/>
            <person name="Maumus F."/>
            <person name="Michel G."/>
            <person name="Kersting A."/>
            <person name="Lauritano C."/>
            <person name="Lohaus R."/>
            <person name="Toepel M."/>
            <person name="Tonon T."/>
            <person name="Vanneste K."/>
            <person name="Amirebrahimi M."/>
            <person name="Brakel J."/>
            <person name="Bostroem C."/>
            <person name="Chovatia M."/>
            <person name="Grimwood J."/>
            <person name="Jenkins J.W."/>
            <person name="Jueterbock A."/>
            <person name="Mraz A."/>
            <person name="Stam W.T."/>
            <person name="Tice H."/>
            <person name="Bornberg-Bauer E."/>
            <person name="Green P.J."/>
            <person name="Pearson G.A."/>
            <person name="Procaccini G."/>
            <person name="Duarte C.M."/>
            <person name="Schmutz J."/>
            <person name="Reusch T.B.H."/>
            <person name="Van de Peer Y."/>
        </authorList>
    </citation>
    <scope>NUCLEOTIDE SEQUENCE [LARGE SCALE GENOMIC DNA]</scope>
    <source>
        <strain evidence="4">cv. Finnish</strain>
    </source>
</reference>
<dbReference type="EMBL" id="LFYR01000852">
    <property type="protein sequence ID" value="KMZ68257.1"/>
    <property type="molecule type" value="Genomic_DNA"/>
</dbReference>